<feature type="compositionally biased region" description="Polar residues" evidence="1">
    <location>
        <begin position="147"/>
        <end position="156"/>
    </location>
</feature>
<dbReference type="PANTHER" id="PTHR33544">
    <property type="entry name" value="DUF4005 DOMAIN-CONTAINING PROTEIN-RELATED"/>
    <property type="match status" value="1"/>
</dbReference>
<gene>
    <name evidence="2" type="ORF">GH714_004517</name>
</gene>
<feature type="region of interest" description="Disordered" evidence="1">
    <location>
        <begin position="147"/>
        <end position="180"/>
    </location>
</feature>
<protein>
    <submittedName>
        <fullName evidence="2">Uncharacterized protein</fullName>
    </submittedName>
</protein>
<dbReference type="Proteomes" id="UP000467840">
    <property type="component" value="Chromosome 11"/>
</dbReference>
<organism evidence="2 3">
    <name type="scientific">Hevea brasiliensis</name>
    <name type="common">Para rubber tree</name>
    <name type="synonym">Siphonia brasiliensis</name>
    <dbReference type="NCBI Taxonomy" id="3981"/>
    <lineage>
        <taxon>Eukaryota</taxon>
        <taxon>Viridiplantae</taxon>
        <taxon>Streptophyta</taxon>
        <taxon>Embryophyta</taxon>
        <taxon>Tracheophyta</taxon>
        <taxon>Spermatophyta</taxon>
        <taxon>Magnoliopsida</taxon>
        <taxon>eudicotyledons</taxon>
        <taxon>Gunneridae</taxon>
        <taxon>Pentapetalae</taxon>
        <taxon>rosids</taxon>
        <taxon>fabids</taxon>
        <taxon>Malpighiales</taxon>
        <taxon>Euphorbiaceae</taxon>
        <taxon>Crotonoideae</taxon>
        <taxon>Micrandreae</taxon>
        <taxon>Hevea</taxon>
    </lineage>
</organism>
<accession>A0A6A6NBG4</accession>
<evidence type="ECO:0000256" key="1">
    <source>
        <dbReference type="SAM" id="MobiDB-lite"/>
    </source>
</evidence>
<evidence type="ECO:0000313" key="3">
    <source>
        <dbReference type="Proteomes" id="UP000467840"/>
    </source>
</evidence>
<proteinExistence type="predicted"/>
<dbReference type="InterPro" id="IPR040344">
    <property type="entry name" value="At3g17950-like"/>
</dbReference>
<keyword evidence="3" id="KW-1185">Reference proteome</keyword>
<evidence type="ECO:0000313" key="2">
    <source>
        <dbReference type="EMBL" id="KAF2321916.1"/>
    </source>
</evidence>
<comment type="caution">
    <text evidence="2">The sequence shown here is derived from an EMBL/GenBank/DDBJ whole genome shotgun (WGS) entry which is preliminary data.</text>
</comment>
<feature type="compositionally biased region" description="Basic and acidic residues" evidence="1">
    <location>
        <begin position="167"/>
        <end position="180"/>
    </location>
</feature>
<dbReference type="EMBL" id="JAAGAX010000002">
    <property type="protein sequence ID" value="KAF2321916.1"/>
    <property type="molecule type" value="Genomic_DNA"/>
</dbReference>
<name>A0A6A6NBG4_HEVBR</name>
<sequence>MWEEGWPLGLQPLNVRVALPRTGEFSGSVSFNTLLTGSPTSSTDSSSDLDTEKHYSGSLIGVSNILELSRKSSRVRKVEVIKEKKSNKKPKTWLFSLCSRDTTDAQSVNNPPSLAHFLAVERRAANEYGRNQSPNIYGPDELSLAQSGTEPNSLFVNGQVAPPRVSPWHETDAERKEMEG</sequence>
<dbReference type="PANTHER" id="PTHR33544:SF5">
    <property type="entry name" value="DUF4005 DOMAIN-CONTAINING PROTEIN"/>
    <property type="match status" value="1"/>
</dbReference>
<reference evidence="2 3" key="1">
    <citation type="journal article" date="2020" name="Mol. Plant">
        <title>The Chromosome-Based Rubber Tree Genome Provides New Insights into Spurge Genome Evolution and Rubber Biosynthesis.</title>
        <authorList>
            <person name="Liu J."/>
            <person name="Shi C."/>
            <person name="Shi C.C."/>
            <person name="Li W."/>
            <person name="Zhang Q.J."/>
            <person name="Zhang Y."/>
            <person name="Li K."/>
            <person name="Lu H.F."/>
            <person name="Shi C."/>
            <person name="Zhu S.T."/>
            <person name="Xiao Z.Y."/>
            <person name="Nan H."/>
            <person name="Yue Y."/>
            <person name="Zhu X.G."/>
            <person name="Wu Y."/>
            <person name="Hong X.N."/>
            <person name="Fan G.Y."/>
            <person name="Tong Y."/>
            <person name="Zhang D."/>
            <person name="Mao C.L."/>
            <person name="Liu Y.L."/>
            <person name="Hao S.J."/>
            <person name="Liu W.Q."/>
            <person name="Lv M.Q."/>
            <person name="Zhang H.B."/>
            <person name="Liu Y."/>
            <person name="Hu-Tang G.R."/>
            <person name="Wang J.P."/>
            <person name="Wang J.H."/>
            <person name="Sun Y.H."/>
            <person name="Ni S.B."/>
            <person name="Chen W.B."/>
            <person name="Zhang X.C."/>
            <person name="Jiao Y.N."/>
            <person name="Eichler E.E."/>
            <person name="Li G.H."/>
            <person name="Liu X."/>
            <person name="Gao L.Z."/>
        </authorList>
    </citation>
    <scope>NUCLEOTIDE SEQUENCE [LARGE SCALE GENOMIC DNA]</scope>
    <source>
        <strain evidence="3">cv. GT1</strain>
        <tissue evidence="2">Leaf</tissue>
    </source>
</reference>
<dbReference type="AlphaFoldDB" id="A0A6A6NBG4"/>